<dbReference type="OrthoDB" id="827145at2"/>
<dbReference type="EMBL" id="FMXE01000007">
    <property type="protein sequence ID" value="SDA60523.1"/>
    <property type="molecule type" value="Genomic_DNA"/>
</dbReference>
<organism evidence="1 2">
    <name type="scientific">Algoriphagus alkaliphilus</name>
    <dbReference type="NCBI Taxonomy" id="279824"/>
    <lineage>
        <taxon>Bacteria</taxon>
        <taxon>Pseudomonadati</taxon>
        <taxon>Bacteroidota</taxon>
        <taxon>Cytophagia</taxon>
        <taxon>Cytophagales</taxon>
        <taxon>Cyclobacteriaceae</taxon>
        <taxon>Algoriphagus</taxon>
    </lineage>
</organism>
<protein>
    <submittedName>
        <fullName evidence="1">Uncharacterized protein</fullName>
    </submittedName>
</protein>
<keyword evidence="2" id="KW-1185">Reference proteome</keyword>
<proteinExistence type="predicted"/>
<evidence type="ECO:0000313" key="2">
    <source>
        <dbReference type="Proteomes" id="UP000198756"/>
    </source>
</evidence>
<dbReference type="RefSeq" id="WP_092729093.1">
    <property type="nucleotide sequence ID" value="NZ_FMXE01000007.1"/>
</dbReference>
<dbReference type="Proteomes" id="UP000198756">
    <property type="component" value="Unassembled WGS sequence"/>
</dbReference>
<name>A0A1G5WQY3_9BACT</name>
<dbReference type="AlphaFoldDB" id="A0A1G5WQY3"/>
<gene>
    <name evidence="1" type="ORF">SAMN03080617_01255</name>
</gene>
<sequence>MIGFRIALINESFEVTAEATHVIFSMVKTENREEINLDICGSNYFMEEYLNWGSWKLEKGDEIRISVVDVKNITEPKIKEIETTSEEQLKEELATYLSLKQELENAKLL</sequence>
<accession>A0A1G5WQY3</accession>
<dbReference type="STRING" id="279824.SAMN03080617_01255"/>
<reference evidence="2" key="1">
    <citation type="submission" date="2016-10" db="EMBL/GenBank/DDBJ databases">
        <authorList>
            <person name="Varghese N."/>
            <person name="Submissions S."/>
        </authorList>
    </citation>
    <scope>NUCLEOTIDE SEQUENCE [LARGE SCALE GENOMIC DNA]</scope>
    <source>
        <strain evidence="2">DSM 22703</strain>
    </source>
</reference>
<evidence type="ECO:0000313" key="1">
    <source>
        <dbReference type="EMBL" id="SDA60523.1"/>
    </source>
</evidence>